<feature type="transmembrane region" description="Helical" evidence="8">
    <location>
        <begin position="41"/>
        <end position="59"/>
    </location>
</feature>
<keyword evidence="10" id="KW-1185">Reference proteome</keyword>
<dbReference type="KEGG" id="ccv:CCV52592_0467"/>
<keyword evidence="5 8" id="KW-0812">Transmembrane</keyword>
<keyword evidence="6 8" id="KW-1133">Transmembrane helix</keyword>
<dbReference type="Proteomes" id="UP000006380">
    <property type="component" value="Chromosome"/>
</dbReference>
<evidence type="ECO:0000256" key="8">
    <source>
        <dbReference type="RuleBase" id="RU365092"/>
    </source>
</evidence>
<organism evidence="9 10">
    <name type="scientific">Campylobacter curvus (strain 525.92)</name>
    <dbReference type="NCBI Taxonomy" id="360105"/>
    <lineage>
        <taxon>Bacteria</taxon>
        <taxon>Pseudomonadati</taxon>
        <taxon>Campylobacterota</taxon>
        <taxon>Epsilonproteobacteria</taxon>
        <taxon>Campylobacterales</taxon>
        <taxon>Campylobacteraceae</taxon>
        <taxon>Campylobacter</taxon>
    </lineage>
</organism>
<comment type="subcellular location">
    <subcellularLocation>
        <location evidence="1 8">Cell membrane</location>
        <topology evidence="1 8">Multi-pass membrane protein</topology>
    </subcellularLocation>
</comment>
<keyword evidence="7 8" id="KW-0472">Membrane</keyword>
<dbReference type="AlphaFoldDB" id="A7GXF5"/>
<reference evidence="9" key="1">
    <citation type="submission" date="2016-07" db="EMBL/GenBank/DDBJ databases">
        <title>Comparative genomics of the Campylobacter concisus group.</title>
        <authorList>
            <person name="Miller W.G."/>
            <person name="Yee E."/>
            <person name="Chapman M.H."/>
            <person name="Huynh S."/>
            <person name="Bono J.L."/>
            <person name="On S.L.W."/>
            <person name="StLeger J."/>
            <person name="Foster G."/>
            <person name="Parker C.T."/>
        </authorList>
    </citation>
    <scope>NUCLEOTIDE SEQUENCE</scope>
    <source>
        <strain evidence="9">525.92</strain>
    </source>
</reference>
<dbReference type="GO" id="GO:0015295">
    <property type="term" value="F:solute:proton symporter activity"/>
    <property type="evidence" value="ECO:0007669"/>
    <property type="project" value="TreeGrafter"/>
</dbReference>
<evidence type="ECO:0000256" key="3">
    <source>
        <dbReference type="ARBA" id="ARBA00022448"/>
    </source>
</evidence>
<sequence length="548" mass="57891">MQGYFLQNYDPAGNIWLSALVAALPIFVFLLSLVALKLKGYVAAFLTVAASAGVAVLFYKMPVSAAFASFAYGFLYGLWPIAWIILCAIFLYKLSVNSGYFEALKTSITIISPDHRIQVILIAFCFGSFLEGAIGFGAPVAISAALLMGLGLKPLSAAGLSMVANTAGAAFGAVGIPITALAGTVNLDPTIISTMTARMLPPITFLVPFFLAFLVGGKFKDVLPHVTVAAASYTITQYATAKFLGPELVNITSAIVSIILLSASVRIWKIKNIFRLDAAQGEQNLEPPRLSVGQILKAWLPFGFVIAAIVVWNLDAFKSAMSFADIKFEVPNLHNVVVQSAPISEGEQAIAAVYSWGVIKATGTAILLAVVLTILALRIKFSVVLDSAKQAGKEMSLPIVTIGLIVAYAYIAKYSGQAATMGLALSSTGNAFGFFSPIIGWLGVFLTGSVTSANLLFGTLQQVTANQLGVHEVIFLAANTVGGVVGKIISPQSIAVACAAVGMAGRESEVLKFTLKYSLIFIVLASAITWLVIHVFPQLVPVVTDFIK</sequence>
<feature type="transmembrane region" description="Helical" evidence="8">
    <location>
        <begin position="432"/>
        <end position="457"/>
    </location>
</feature>
<gene>
    <name evidence="9" type="primary">lctP</name>
    <name evidence="9" type="ORF">CCV52592_0467</name>
</gene>
<feature type="transmembrane region" description="Helical" evidence="8">
    <location>
        <begin position="15"/>
        <end position="34"/>
    </location>
</feature>
<evidence type="ECO:0000256" key="6">
    <source>
        <dbReference type="ARBA" id="ARBA00022989"/>
    </source>
</evidence>
<dbReference type="NCBIfam" id="TIGR00795">
    <property type="entry name" value="lctP"/>
    <property type="match status" value="1"/>
</dbReference>
<evidence type="ECO:0000256" key="7">
    <source>
        <dbReference type="ARBA" id="ARBA00023136"/>
    </source>
</evidence>
<evidence type="ECO:0000313" key="10">
    <source>
        <dbReference type="Proteomes" id="UP000006380"/>
    </source>
</evidence>
<feature type="transmembrane region" description="Helical" evidence="8">
    <location>
        <begin position="119"/>
        <end position="147"/>
    </location>
</feature>
<evidence type="ECO:0000256" key="1">
    <source>
        <dbReference type="ARBA" id="ARBA00004651"/>
    </source>
</evidence>
<accession>A7GXF5</accession>
<feature type="transmembrane region" description="Helical" evidence="8">
    <location>
        <begin position="65"/>
        <end position="92"/>
    </location>
</feature>
<dbReference type="STRING" id="360105.CCV52592_0467"/>
<evidence type="ECO:0000256" key="2">
    <source>
        <dbReference type="ARBA" id="ARBA00010100"/>
    </source>
</evidence>
<evidence type="ECO:0000256" key="5">
    <source>
        <dbReference type="ARBA" id="ARBA00022692"/>
    </source>
</evidence>
<name>A7GXF5_CAMC5</name>
<feature type="transmembrane region" description="Helical" evidence="8">
    <location>
        <begin position="395"/>
        <end position="412"/>
    </location>
</feature>
<feature type="transmembrane region" description="Helical" evidence="8">
    <location>
        <begin position="248"/>
        <end position="268"/>
    </location>
</feature>
<dbReference type="GO" id="GO:0005886">
    <property type="term" value="C:plasma membrane"/>
    <property type="evidence" value="ECO:0007669"/>
    <property type="project" value="UniProtKB-SubCell"/>
</dbReference>
<evidence type="ECO:0000256" key="4">
    <source>
        <dbReference type="ARBA" id="ARBA00022475"/>
    </source>
</evidence>
<comment type="similarity">
    <text evidence="2 8">Belongs to the lactate permease family.</text>
</comment>
<dbReference type="RefSeq" id="WP_009649927.1">
    <property type="nucleotide sequence ID" value="NC_009715.2"/>
</dbReference>
<protein>
    <recommendedName>
        <fullName evidence="8">L-lactate permease</fullName>
    </recommendedName>
</protein>
<dbReference type="Pfam" id="PF02652">
    <property type="entry name" value="Lactate_perm"/>
    <property type="match status" value="1"/>
</dbReference>
<proteinExistence type="inferred from homology"/>
<comment type="function">
    <text evidence="8">Uptake of L-lactate across the membrane. Can also transport D-lactate and glycolate.</text>
</comment>
<dbReference type="PANTHER" id="PTHR30003:SF0">
    <property type="entry name" value="GLYCOLATE PERMEASE GLCA-RELATED"/>
    <property type="match status" value="1"/>
</dbReference>
<keyword evidence="3 8" id="KW-0813">Transport</keyword>
<keyword evidence="4 8" id="KW-1003">Cell membrane</keyword>
<feature type="transmembrane region" description="Helical" evidence="8">
    <location>
        <begin position="353"/>
        <end position="375"/>
    </location>
</feature>
<dbReference type="GO" id="GO:0015129">
    <property type="term" value="F:lactate transmembrane transporter activity"/>
    <property type="evidence" value="ECO:0007669"/>
    <property type="project" value="UniProtKB-UniRule"/>
</dbReference>
<dbReference type="InterPro" id="IPR003804">
    <property type="entry name" value="Lactate_perm"/>
</dbReference>
<feature type="transmembrane region" description="Helical" evidence="8">
    <location>
        <begin position="167"/>
        <end position="187"/>
    </location>
</feature>
<dbReference type="HOGENOM" id="CLU_021628_0_0_7"/>
<feature type="transmembrane region" description="Helical" evidence="8">
    <location>
        <begin position="295"/>
        <end position="314"/>
    </location>
</feature>
<dbReference type="EMBL" id="CP000767">
    <property type="protein sequence ID" value="EAU00755.1"/>
    <property type="molecule type" value="Genomic_DNA"/>
</dbReference>
<feature type="transmembrane region" description="Helical" evidence="8">
    <location>
        <begin position="517"/>
        <end position="536"/>
    </location>
</feature>
<dbReference type="OrthoDB" id="9761056at2"/>
<feature type="transmembrane region" description="Helical" evidence="8">
    <location>
        <begin position="199"/>
        <end position="217"/>
    </location>
</feature>
<evidence type="ECO:0000313" key="9">
    <source>
        <dbReference type="EMBL" id="EAU00755.1"/>
    </source>
</evidence>
<dbReference type="PANTHER" id="PTHR30003">
    <property type="entry name" value="L-LACTATE PERMEASE"/>
    <property type="match status" value="1"/>
</dbReference>